<sequence>MFGKKQKFPTLILEFNTAEKLIEFMAQCSKYNIISEDINWGVDNVSTINKDEFFSRLKQRVIELKGEE</sequence>
<name>A0A0E3QK12_METBA</name>
<gene>
    <name evidence="1" type="ORF">MSBRW_0576</name>
</gene>
<evidence type="ECO:0000313" key="2">
    <source>
        <dbReference type="Proteomes" id="UP000033038"/>
    </source>
</evidence>
<dbReference type="Proteomes" id="UP000033038">
    <property type="component" value="Chromosome"/>
</dbReference>
<accession>A0A0E3QK12</accession>
<protein>
    <submittedName>
        <fullName evidence="1">Uncharacterized protein</fullName>
    </submittedName>
</protein>
<dbReference type="EMBL" id="CP009526">
    <property type="protein sequence ID" value="AKB49829.1"/>
    <property type="molecule type" value="Genomic_DNA"/>
</dbReference>
<dbReference type="HOGENOM" id="CLU_2784046_0_0_2"/>
<proteinExistence type="predicted"/>
<evidence type="ECO:0000313" key="1">
    <source>
        <dbReference type="EMBL" id="AKB49829.1"/>
    </source>
</evidence>
<reference evidence="1 2" key="1">
    <citation type="submission" date="2014-07" db="EMBL/GenBank/DDBJ databases">
        <title>Methanogenic archaea and the global carbon cycle.</title>
        <authorList>
            <person name="Henriksen J.R."/>
            <person name="Luke J."/>
            <person name="Reinhart S."/>
            <person name="Benedict M.N."/>
            <person name="Youngblut N.D."/>
            <person name="Metcalf M.E."/>
            <person name="Whitaker R.J."/>
            <person name="Metcalf W.W."/>
        </authorList>
    </citation>
    <scope>NUCLEOTIDE SEQUENCE [LARGE SCALE GENOMIC DNA]</scope>
    <source>
        <strain evidence="1 2">Wiesmoor</strain>
    </source>
</reference>
<dbReference type="RefSeq" id="WP_048102438.1">
    <property type="nucleotide sequence ID" value="NZ_CP009526.1"/>
</dbReference>
<dbReference type="GeneID" id="24821993"/>
<dbReference type="PATRIC" id="fig|1434109.4.peg.698"/>
<dbReference type="AlphaFoldDB" id="A0A0E3QK12"/>
<dbReference type="KEGG" id="mbw:MSBRW_0576"/>
<organism evidence="1 2">
    <name type="scientific">Methanosarcina barkeri str. Wiesmoor</name>
    <dbReference type="NCBI Taxonomy" id="1434109"/>
    <lineage>
        <taxon>Archaea</taxon>
        <taxon>Methanobacteriati</taxon>
        <taxon>Methanobacteriota</taxon>
        <taxon>Stenosarchaea group</taxon>
        <taxon>Methanomicrobia</taxon>
        <taxon>Methanosarcinales</taxon>
        <taxon>Methanosarcinaceae</taxon>
        <taxon>Methanosarcina</taxon>
    </lineage>
</organism>